<dbReference type="Proteomes" id="UP000011518">
    <property type="component" value="Unassembled WGS sequence"/>
</dbReference>
<gene>
    <name evidence="6" type="ORF">TREES_T100011448</name>
</gene>
<accession>L9L8X0</accession>
<dbReference type="GO" id="GO:0022627">
    <property type="term" value="C:cytosolic small ribosomal subunit"/>
    <property type="evidence" value="ECO:0007669"/>
    <property type="project" value="TreeGrafter"/>
</dbReference>
<dbReference type="GO" id="GO:0006412">
    <property type="term" value="P:translation"/>
    <property type="evidence" value="ECO:0007669"/>
    <property type="project" value="InterPro"/>
</dbReference>
<dbReference type="EMBL" id="KB320473">
    <property type="protein sequence ID" value="ELW71094.1"/>
    <property type="molecule type" value="Genomic_DNA"/>
</dbReference>
<dbReference type="AlphaFoldDB" id="L9L8X0"/>
<dbReference type="InParanoid" id="L9L8X0"/>
<dbReference type="SUPFAM" id="SSF50891">
    <property type="entry name" value="Cyclophilin-like"/>
    <property type="match status" value="1"/>
</dbReference>
<dbReference type="PANTHER" id="PTHR12538">
    <property type="entry name" value="40S RIBOSOMAL PROTEIN S26"/>
    <property type="match status" value="1"/>
</dbReference>
<reference evidence="7" key="2">
    <citation type="journal article" date="2013" name="Nat. Commun.">
        <title>Genome of the Chinese tree shrew.</title>
        <authorList>
            <person name="Fan Y."/>
            <person name="Huang Z.Y."/>
            <person name="Cao C.C."/>
            <person name="Chen C.S."/>
            <person name="Chen Y.X."/>
            <person name="Fan D.D."/>
            <person name="He J."/>
            <person name="Hou H.L."/>
            <person name="Hu L."/>
            <person name="Hu X.T."/>
            <person name="Jiang X.T."/>
            <person name="Lai R."/>
            <person name="Lang Y.S."/>
            <person name="Liang B."/>
            <person name="Liao S.G."/>
            <person name="Mu D."/>
            <person name="Ma Y.Y."/>
            <person name="Niu Y.Y."/>
            <person name="Sun X.Q."/>
            <person name="Xia J.Q."/>
            <person name="Xiao J."/>
            <person name="Xiong Z.Q."/>
            <person name="Xu L."/>
            <person name="Yang L."/>
            <person name="Zhang Y."/>
            <person name="Zhao W."/>
            <person name="Zhao X.D."/>
            <person name="Zheng Y.T."/>
            <person name="Zhou J.M."/>
            <person name="Zhu Y.B."/>
            <person name="Zhang G.J."/>
            <person name="Wang J."/>
            <person name="Yao Y.G."/>
        </authorList>
    </citation>
    <scope>NUCLEOTIDE SEQUENCE [LARGE SCALE GENOMIC DNA]</scope>
</reference>
<reference evidence="7" key="1">
    <citation type="submission" date="2012-07" db="EMBL/GenBank/DDBJ databases">
        <title>Genome of the Chinese tree shrew, a rising model animal genetically related to primates.</title>
        <authorList>
            <person name="Zhang G."/>
            <person name="Fan Y."/>
            <person name="Yao Y."/>
            <person name="Huang Z."/>
        </authorList>
    </citation>
    <scope>NUCLEOTIDE SEQUENCE [LARGE SCALE GENOMIC DNA]</scope>
</reference>
<dbReference type="PANTHER" id="PTHR12538:SF7">
    <property type="entry name" value="SMALL RIBOSOMAL SUBUNIT PROTEIN ES26-RELATED"/>
    <property type="match status" value="1"/>
</dbReference>
<dbReference type="InterPro" id="IPR038551">
    <property type="entry name" value="Ribosomal_eS26_sf"/>
</dbReference>
<name>L9L8X0_TUPCH</name>
<dbReference type="InterPro" id="IPR000892">
    <property type="entry name" value="Ribosomal_eS26"/>
</dbReference>
<dbReference type="Gene3D" id="3.30.1740.20">
    <property type="entry name" value="Ribosomal protein S26e"/>
    <property type="match status" value="1"/>
</dbReference>
<dbReference type="Pfam" id="PF00160">
    <property type="entry name" value="Pro_isomerase"/>
    <property type="match status" value="1"/>
</dbReference>
<organism evidence="6 7">
    <name type="scientific">Tupaia chinensis</name>
    <name type="common">Chinese tree shrew</name>
    <name type="synonym">Tupaia belangeri chinensis</name>
    <dbReference type="NCBI Taxonomy" id="246437"/>
    <lineage>
        <taxon>Eukaryota</taxon>
        <taxon>Metazoa</taxon>
        <taxon>Chordata</taxon>
        <taxon>Craniata</taxon>
        <taxon>Vertebrata</taxon>
        <taxon>Euteleostomi</taxon>
        <taxon>Mammalia</taxon>
        <taxon>Eutheria</taxon>
        <taxon>Euarchontoglires</taxon>
        <taxon>Scandentia</taxon>
        <taxon>Tupaiidae</taxon>
        <taxon>Tupaia</taxon>
    </lineage>
</organism>
<evidence type="ECO:0000259" key="5">
    <source>
        <dbReference type="Pfam" id="PF00160"/>
    </source>
</evidence>
<evidence type="ECO:0000256" key="3">
    <source>
        <dbReference type="ARBA" id="ARBA00023274"/>
    </source>
</evidence>
<sequence>MRAQEPRFQDDKEKKKRQKPIPCKNCTLCVPKDNAIKKFVIRNIVEAAAIRDTSEANVFNARVLPTLTDWLDGKRVVFGKVKKGTNIVEAMVCFESKNGKTSKKITMAEDS</sequence>
<comment type="similarity">
    <text evidence="1 4">Belongs to the eukaryotic ribosomal protein eS26 family.</text>
</comment>
<proteinExistence type="inferred from homology"/>
<dbReference type="GO" id="GO:0003735">
    <property type="term" value="F:structural constituent of ribosome"/>
    <property type="evidence" value="ECO:0007669"/>
    <property type="project" value="InterPro"/>
</dbReference>
<evidence type="ECO:0000256" key="1">
    <source>
        <dbReference type="ARBA" id="ARBA00008596"/>
    </source>
</evidence>
<dbReference type="InterPro" id="IPR002130">
    <property type="entry name" value="Cyclophilin-type_PPIase_dom"/>
</dbReference>
<dbReference type="Pfam" id="PF01283">
    <property type="entry name" value="Ribosomal_S26e"/>
    <property type="match status" value="1"/>
</dbReference>
<evidence type="ECO:0000256" key="4">
    <source>
        <dbReference type="RuleBase" id="RU363128"/>
    </source>
</evidence>
<evidence type="ECO:0000313" key="7">
    <source>
        <dbReference type="Proteomes" id="UP000011518"/>
    </source>
</evidence>
<keyword evidence="3 4" id="KW-0687">Ribonucleoprotein</keyword>
<dbReference type="InterPro" id="IPR029000">
    <property type="entry name" value="Cyclophilin-like_dom_sf"/>
</dbReference>
<evidence type="ECO:0000313" key="6">
    <source>
        <dbReference type="EMBL" id="ELW71094.1"/>
    </source>
</evidence>
<dbReference type="GO" id="GO:0003729">
    <property type="term" value="F:mRNA binding"/>
    <property type="evidence" value="ECO:0007669"/>
    <property type="project" value="TreeGrafter"/>
</dbReference>
<protein>
    <recommendedName>
        <fullName evidence="4">40S ribosomal protein S26</fullName>
    </recommendedName>
</protein>
<keyword evidence="7" id="KW-1185">Reference proteome</keyword>
<keyword evidence="2 4" id="KW-0689">Ribosomal protein</keyword>
<dbReference type="GO" id="GO:0003755">
    <property type="term" value="F:peptidyl-prolyl cis-trans isomerase activity"/>
    <property type="evidence" value="ECO:0007669"/>
    <property type="project" value="InterPro"/>
</dbReference>
<evidence type="ECO:0000256" key="2">
    <source>
        <dbReference type="ARBA" id="ARBA00022980"/>
    </source>
</evidence>
<feature type="domain" description="PPIase cyclophilin-type" evidence="5">
    <location>
        <begin position="68"/>
        <end position="107"/>
    </location>
</feature>
<dbReference type="STRING" id="246437.L9L8X0"/>